<organism evidence="4">
    <name type="scientific">Muribaculaceae bacterium Z82</name>
    <dbReference type="NCBI Taxonomy" id="2304548"/>
    <lineage>
        <taxon>Bacteria</taxon>
        <taxon>Pseudomonadati</taxon>
        <taxon>Bacteroidota</taxon>
        <taxon>Bacteroidia</taxon>
        <taxon>Bacteroidales</taxon>
        <taxon>Muribaculaceae</taxon>
    </lineage>
</organism>
<dbReference type="InterPro" id="IPR044005">
    <property type="entry name" value="DZR_2"/>
</dbReference>
<evidence type="ECO:0000256" key="1">
    <source>
        <dbReference type="ARBA" id="ARBA00008007"/>
    </source>
</evidence>
<proteinExistence type="inferred from homology"/>
<feature type="domain" description="Double zinc ribbon" evidence="3">
    <location>
        <begin position="22"/>
        <end position="72"/>
    </location>
</feature>
<feature type="domain" description="Phosphoribosyltransferase" evidence="2">
    <location>
        <begin position="156"/>
        <end position="249"/>
    </location>
</feature>
<dbReference type="PANTHER" id="PTHR47505">
    <property type="entry name" value="DNA UTILIZATION PROTEIN YHGH"/>
    <property type="match status" value="1"/>
</dbReference>
<dbReference type="InterPro" id="IPR029057">
    <property type="entry name" value="PRTase-like"/>
</dbReference>
<dbReference type="Pfam" id="PF00156">
    <property type="entry name" value="Pribosyltran"/>
    <property type="match status" value="1"/>
</dbReference>
<evidence type="ECO:0000259" key="3">
    <source>
        <dbReference type="Pfam" id="PF18912"/>
    </source>
</evidence>
<dbReference type="SUPFAM" id="SSF53271">
    <property type="entry name" value="PRTase-like"/>
    <property type="match status" value="1"/>
</dbReference>
<dbReference type="InterPro" id="IPR051910">
    <property type="entry name" value="ComF/GntX_DNA_util-trans"/>
</dbReference>
<dbReference type="PANTHER" id="PTHR47505:SF1">
    <property type="entry name" value="DNA UTILIZATION PROTEIN YHGH"/>
    <property type="match status" value="1"/>
</dbReference>
<gene>
    <name evidence="4" type="ORF">D1639_05565</name>
</gene>
<dbReference type="EMBL" id="QWKH01000030">
    <property type="protein sequence ID" value="NBI34505.1"/>
    <property type="molecule type" value="Genomic_DNA"/>
</dbReference>
<name>A0A7C9N8T1_9BACT</name>
<accession>A0A7C9N8T1</accession>
<dbReference type="Pfam" id="PF18912">
    <property type="entry name" value="DZR_2"/>
    <property type="match status" value="1"/>
</dbReference>
<comment type="similarity">
    <text evidence="1">Belongs to the ComF/GntX family.</text>
</comment>
<reference evidence="4" key="1">
    <citation type="submission" date="2018-08" db="EMBL/GenBank/DDBJ databases">
        <title>Murine metabolic-syndrome-specific gut microbial biobank.</title>
        <authorList>
            <person name="Liu C."/>
        </authorList>
    </citation>
    <scope>NUCLEOTIDE SEQUENCE [LARGE SCALE GENOMIC DNA]</scope>
    <source>
        <strain evidence="4">Z82</strain>
    </source>
</reference>
<sequence length="252" mass="27346">MTMASLPRQIVRCASAAALSLAELVWPTRCAACDAPGQLLCDRCRNALPYIDPLLACPRCGAPYGAVQCSECNRATLQHRGYERYPLDGQVSAVSFDDASARIVRTWKDAGERALSAVIGTFVARSVPPSWIQRSPVVVAVPASPNAYRRRGFDHGFELASDVAERLGLSCAALLDRPRAKDQRNLTGAQRASNMQGRFKIAPGIAFLHRPPRAVLLVDDVCTTGSTLFSAAEALRLWGAEELYAATFARVW</sequence>
<dbReference type="InterPro" id="IPR000836">
    <property type="entry name" value="PRTase_dom"/>
</dbReference>
<comment type="caution">
    <text evidence="4">The sequence shown here is derived from an EMBL/GenBank/DDBJ whole genome shotgun (WGS) entry which is preliminary data.</text>
</comment>
<dbReference type="CDD" id="cd06223">
    <property type="entry name" value="PRTases_typeI"/>
    <property type="match status" value="1"/>
</dbReference>
<evidence type="ECO:0000313" key="4">
    <source>
        <dbReference type="EMBL" id="NBI34505.1"/>
    </source>
</evidence>
<dbReference type="AlphaFoldDB" id="A0A7C9N8T1"/>
<dbReference type="Gene3D" id="3.40.50.2020">
    <property type="match status" value="1"/>
</dbReference>
<evidence type="ECO:0000259" key="2">
    <source>
        <dbReference type="Pfam" id="PF00156"/>
    </source>
</evidence>
<protein>
    <submittedName>
        <fullName evidence="4">ComF family protein</fullName>
    </submittedName>
</protein>